<evidence type="ECO:0000256" key="1">
    <source>
        <dbReference type="ARBA" id="ARBA00004230"/>
    </source>
</evidence>
<evidence type="ECO:0000313" key="20">
    <source>
        <dbReference type="Proteomes" id="UP000694543"/>
    </source>
</evidence>
<evidence type="ECO:0000256" key="12">
    <source>
        <dbReference type="ARBA" id="ARBA00023136"/>
    </source>
</evidence>
<reference evidence="19" key="1">
    <citation type="submission" date="2025-08" db="UniProtKB">
        <authorList>
            <consortium name="Ensembl"/>
        </authorList>
    </citation>
    <scope>IDENTIFICATION</scope>
</reference>
<evidence type="ECO:0000256" key="3">
    <source>
        <dbReference type="ARBA" id="ARBA00004496"/>
    </source>
</evidence>
<dbReference type="SUPFAM" id="SSF55961">
    <property type="entry name" value="Bet v1-like"/>
    <property type="match status" value="1"/>
</dbReference>
<keyword evidence="4" id="KW-0813">Transport</keyword>
<dbReference type="PANTHER" id="PTHR19308">
    <property type="entry name" value="PHOSPHATIDYLCHOLINE TRANSFER PROTEIN"/>
    <property type="match status" value="1"/>
</dbReference>
<name>A0A8C3KZZ7_CHRPC</name>
<dbReference type="InterPro" id="IPR023393">
    <property type="entry name" value="START-like_dom_sf"/>
</dbReference>
<evidence type="ECO:0000256" key="5">
    <source>
        <dbReference type="ARBA" id="ARBA00022490"/>
    </source>
</evidence>
<evidence type="ECO:0000313" key="19">
    <source>
        <dbReference type="Ensembl" id="ENSCPIP00010002716.1"/>
    </source>
</evidence>
<accession>A0A8C3KZZ7</accession>
<comment type="subcellular location">
    <subcellularLocation>
        <location evidence="1">Cell projection</location>
        <location evidence="1">Cilium</location>
        <location evidence="1">Flagellum</location>
    </subcellularLocation>
    <subcellularLocation>
        <location evidence="3">Cytoplasm</location>
    </subcellularLocation>
    <subcellularLocation>
        <location evidence="2">Membrane</location>
    </subcellularLocation>
</comment>
<dbReference type="Gene3D" id="3.30.530.20">
    <property type="match status" value="1"/>
</dbReference>
<evidence type="ECO:0000256" key="10">
    <source>
        <dbReference type="ARBA" id="ARBA00023069"/>
    </source>
</evidence>
<evidence type="ECO:0000256" key="2">
    <source>
        <dbReference type="ARBA" id="ARBA00004370"/>
    </source>
</evidence>
<organism evidence="19 20">
    <name type="scientific">Chrysolophus pictus</name>
    <name type="common">Golden pheasant</name>
    <name type="synonym">Phasianus pictus</name>
    <dbReference type="NCBI Taxonomy" id="9089"/>
    <lineage>
        <taxon>Eukaryota</taxon>
        <taxon>Metazoa</taxon>
        <taxon>Chordata</taxon>
        <taxon>Craniata</taxon>
        <taxon>Vertebrata</taxon>
        <taxon>Euteleostomi</taxon>
        <taxon>Archelosauria</taxon>
        <taxon>Archosauria</taxon>
        <taxon>Dinosauria</taxon>
        <taxon>Saurischia</taxon>
        <taxon>Theropoda</taxon>
        <taxon>Coelurosauria</taxon>
        <taxon>Aves</taxon>
        <taxon>Neognathae</taxon>
        <taxon>Galloanserae</taxon>
        <taxon>Galliformes</taxon>
        <taxon>Phasianidae</taxon>
        <taxon>Phasianinae</taxon>
        <taxon>Chrysolophus</taxon>
    </lineage>
</organism>
<feature type="region of interest" description="Disordered" evidence="17">
    <location>
        <begin position="262"/>
        <end position="281"/>
    </location>
</feature>
<reference evidence="19" key="2">
    <citation type="submission" date="2025-09" db="UniProtKB">
        <authorList>
            <consortium name="Ensembl"/>
        </authorList>
    </citation>
    <scope>IDENTIFICATION</scope>
</reference>
<keyword evidence="11" id="KW-0446">Lipid-binding</keyword>
<dbReference type="GO" id="GO:0005829">
    <property type="term" value="C:cytosol"/>
    <property type="evidence" value="ECO:0007669"/>
    <property type="project" value="UniProtKB-ARBA"/>
</dbReference>
<evidence type="ECO:0000256" key="11">
    <source>
        <dbReference type="ARBA" id="ARBA00023121"/>
    </source>
</evidence>
<keyword evidence="8" id="KW-0007">Acetylation</keyword>
<evidence type="ECO:0000256" key="17">
    <source>
        <dbReference type="SAM" id="MobiDB-lite"/>
    </source>
</evidence>
<dbReference type="CDD" id="cd08871">
    <property type="entry name" value="START_STARD10-like"/>
    <property type="match status" value="1"/>
</dbReference>
<evidence type="ECO:0000256" key="9">
    <source>
        <dbReference type="ARBA" id="ARBA00023055"/>
    </source>
</evidence>
<keyword evidence="5" id="KW-0963">Cytoplasm</keyword>
<dbReference type="PROSITE" id="PS50848">
    <property type="entry name" value="START"/>
    <property type="match status" value="1"/>
</dbReference>
<evidence type="ECO:0000256" key="8">
    <source>
        <dbReference type="ARBA" id="ARBA00022990"/>
    </source>
</evidence>
<dbReference type="Proteomes" id="UP000694543">
    <property type="component" value="Unplaced"/>
</dbReference>
<dbReference type="SMART" id="SM00234">
    <property type="entry name" value="START"/>
    <property type="match status" value="1"/>
</dbReference>
<evidence type="ECO:0000256" key="7">
    <source>
        <dbReference type="ARBA" id="ARBA00022846"/>
    </source>
</evidence>
<dbReference type="GO" id="GO:0006869">
    <property type="term" value="P:lipid transport"/>
    <property type="evidence" value="ECO:0007669"/>
    <property type="project" value="UniProtKB-KW"/>
</dbReference>
<keyword evidence="7" id="KW-0282">Flagellum</keyword>
<dbReference type="FunFam" id="3.30.530.20:FF:000008">
    <property type="entry name" value="START domain containing 10"/>
    <property type="match status" value="1"/>
</dbReference>
<evidence type="ECO:0000256" key="6">
    <source>
        <dbReference type="ARBA" id="ARBA00022553"/>
    </source>
</evidence>
<dbReference type="InterPro" id="IPR041951">
    <property type="entry name" value="STARD10_START"/>
</dbReference>
<dbReference type="Pfam" id="PF01852">
    <property type="entry name" value="START"/>
    <property type="match status" value="1"/>
</dbReference>
<feature type="compositionally biased region" description="Acidic residues" evidence="17">
    <location>
        <begin position="262"/>
        <end position="272"/>
    </location>
</feature>
<dbReference type="GO" id="GO:0031514">
    <property type="term" value="C:motile cilium"/>
    <property type="evidence" value="ECO:0007669"/>
    <property type="project" value="UniProtKB-SubCell"/>
</dbReference>
<keyword evidence="9" id="KW-0445">Lipid transport</keyword>
<evidence type="ECO:0000259" key="18">
    <source>
        <dbReference type="PROSITE" id="PS50848"/>
    </source>
</evidence>
<dbReference type="GO" id="GO:0008289">
    <property type="term" value="F:lipid binding"/>
    <property type="evidence" value="ECO:0007669"/>
    <property type="project" value="UniProtKB-KW"/>
</dbReference>
<dbReference type="PANTHER" id="PTHR19308:SF14">
    <property type="entry name" value="START DOMAIN-CONTAINING PROTEIN"/>
    <property type="match status" value="1"/>
</dbReference>
<dbReference type="AlphaFoldDB" id="A0A8C3KZZ7"/>
<keyword evidence="6" id="KW-0597">Phosphoprotein</keyword>
<evidence type="ECO:0000256" key="13">
    <source>
        <dbReference type="ARBA" id="ARBA00023273"/>
    </source>
</evidence>
<protein>
    <recommendedName>
        <fullName evidence="14">START domain-containing protein 10</fullName>
    </recommendedName>
    <alternativeName>
        <fullName evidence="15">PCTP-like protein</fullName>
    </alternativeName>
    <alternativeName>
        <fullName evidence="16">StAR-related lipid transfer protein 10</fullName>
    </alternativeName>
</protein>
<keyword evidence="20" id="KW-1185">Reference proteome</keyword>
<evidence type="ECO:0000256" key="14">
    <source>
        <dbReference type="ARBA" id="ARBA00070345"/>
    </source>
</evidence>
<dbReference type="InterPro" id="IPR051213">
    <property type="entry name" value="START_lipid_transfer"/>
</dbReference>
<proteinExistence type="predicted"/>
<dbReference type="InterPro" id="IPR002913">
    <property type="entry name" value="START_lipid-bd_dom"/>
</dbReference>
<feature type="domain" description="START" evidence="18">
    <location>
        <begin position="72"/>
        <end position="222"/>
    </location>
</feature>
<sequence length="281" mass="31552">RPQGGDRVGLGGSVLAQGCMERAQVPDAAAFRAFRQRCQDGSWQRDRGGLAVSLQLPPPGCAVHQLKCRIDVPDVPAETMYDVLHDSEYRREWDSNVIDTHDIAQVAANADVGYYAWRCPKPLKNRDVVMLRAWQVEDGYHTIINFSVKHPKYPPRKDLVRAVCLLTGYLVHSTGPNSCSLTYLAQVDPKGSLPKWVVNKASQYLVPQMLKKLHKACMQYPAWKQQHNINVKPWLYPEQNKLPVLALSELALQRAASLENIDESSLAEEKDESSDHSGLEN</sequence>
<evidence type="ECO:0000256" key="4">
    <source>
        <dbReference type="ARBA" id="ARBA00022448"/>
    </source>
</evidence>
<evidence type="ECO:0000256" key="15">
    <source>
        <dbReference type="ARBA" id="ARBA00076937"/>
    </source>
</evidence>
<dbReference type="GO" id="GO:0016020">
    <property type="term" value="C:membrane"/>
    <property type="evidence" value="ECO:0007669"/>
    <property type="project" value="UniProtKB-SubCell"/>
</dbReference>
<keyword evidence="12" id="KW-0472">Membrane</keyword>
<keyword evidence="10" id="KW-0969">Cilium</keyword>
<keyword evidence="13" id="KW-0966">Cell projection</keyword>
<dbReference type="Ensembl" id="ENSCPIT00010003185.1">
    <property type="protein sequence ID" value="ENSCPIP00010002716.1"/>
    <property type="gene ID" value="ENSCPIG00010002095.1"/>
</dbReference>
<evidence type="ECO:0000256" key="16">
    <source>
        <dbReference type="ARBA" id="ARBA00080073"/>
    </source>
</evidence>